<gene>
    <name evidence="1" type="ORF">Sangu_3153600</name>
</gene>
<evidence type="ECO:0000313" key="1">
    <source>
        <dbReference type="EMBL" id="KAL0298222.1"/>
    </source>
</evidence>
<name>A0AAW2JW83_9LAMI</name>
<sequence length="164" mass="18883">MSLNVYWAMAFILPKRIILEIEKRIRSFLWKGNSLMGYLKVAWKVVCRPREEGVKDGGSIWVNSALLPHIEFKIGDGESFSLWHDPWHSLGPLINRFSRGPGLTNTSFSAKPSLVIAEGEWRWSPIPDMECLEIIHLLSSIHNGKARGYFHYKTCLRHIPEPWA</sequence>
<organism evidence="1">
    <name type="scientific">Sesamum angustifolium</name>
    <dbReference type="NCBI Taxonomy" id="2727405"/>
    <lineage>
        <taxon>Eukaryota</taxon>
        <taxon>Viridiplantae</taxon>
        <taxon>Streptophyta</taxon>
        <taxon>Embryophyta</taxon>
        <taxon>Tracheophyta</taxon>
        <taxon>Spermatophyta</taxon>
        <taxon>Magnoliopsida</taxon>
        <taxon>eudicotyledons</taxon>
        <taxon>Gunneridae</taxon>
        <taxon>Pentapetalae</taxon>
        <taxon>asterids</taxon>
        <taxon>lamiids</taxon>
        <taxon>Lamiales</taxon>
        <taxon>Pedaliaceae</taxon>
        <taxon>Sesamum</taxon>
    </lineage>
</organism>
<reference evidence="1" key="1">
    <citation type="submission" date="2020-06" db="EMBL/GenBank/DDBJ databases">
        <authorList>
            <person name="Li T."/>
            <person name="Hu X."/>
            <person name="Zhang T."/>
            <person name="Song X."/>
            <person name="Zhang H."/>
            <person name="Dai N."/>
            <person name="Sheng W."/>
            <person name="Hou X."/>
            <person name="Wei L."/>
        </authorList>
    </citation>
    <scope>NUCLEOTIDE SEQUENCE</scope>
    <source>
        <strain evidence="1">G01</strain>
        <tissue evidence="1">Leaf</tissue>
    </source>
</reference>
<comment type="caution">
    <text evidence="1">The sequence shown here is derived from an EMBL/GenBank/DDBJ whole genome shotgun (WGS) entry which is preliminary data.</text>
</comment>
<proteinExistence type="predicted"/>
<reference evidence="1" key="2">
    <citation type="journal article" date="2024" name="Plant">
        <title>Genomic evolution and insights into agronomic trait innovations of Sesamum species.</title>
        <authorList>
            <person name="Miao H."/>
            <person name="Wang L."/>
            <person name="Qu L."/>
            <person name="Liu H."/>
            <person name="Sun Y."/>
            <person name="Le M."/>
            <person name="Wang Q."/>
            <person name="Wei S."/>
            <person name="Zheng Y."/>
            <person name="Lin W."/>
            <person name="Duan Y."/>
            <person name="Cao H."/>
            <person name="Xiong S."/>
            <person name="Wang X."/>
            <person name="Wei L."/>
            <person name="Li C."/>
            <person name="Ma Q."/>
            <person name="Ju M."/>
            <person name="Zhao R."/>
            <person name="Li G."/>
            <person name="Mu C."/>
            <person name="Tian Q."/>
            <person name="Mei H."/>
            <person name="Zhang T."/>
            <person name="Gao T."/>
            <person name="Zhang H."/>
        </authorList>
    </citation>
    <scope>NUCLEOTIDE SEQUENCE</scope>
    <source>
        <strain evidence="1">G01</strain>
    </source>
</reference>
<dbReference type="AlphaFoldDB" id="A0AAW2JW83"/>
<dbReference type="EMBL" id="JACGWK010000460">
    <property type="protein sequence ID" value="KAL0298222.1"/>
    <property type="molecule type" value="Genomic_DNA"/>
</dbReference>
<protein>
    <submittedName>
        <fullName evidence="1">Uncharacterized protein</fullName>
    </submittedName>
</protein>
<accession>A0AAW2JW83</accession>